<dbReference type="InterPro" id="IPR019251">
    <property type="entry name" value="DUF2231_TM"/>
</dbReference>
<comment type="caution">
    <text evidence="4">The sequence shown here is derived from an EMBL/GenBank/DDBJ whole genome shotgun (WGS) entry which is preliminary data.</text>
</comment>
<dbReference type="Pfam" id="PF09990">
    <property type="entry name" value="DUF2231"/>
    <property type="match status" value="1"/>
</dbReference>
<feature type="transmembrane region" description="Helical" evidence="2">
    <location>
        <begin position="85"/>
        <end position="102"/>
    </location>
</feature>
<evidence type="ECO:0000313" key="5">
    <source>
        <dbReference type="Proteomes" id="UP000460298"/>
    </source>
</evidence>
<feature type="transmembrane region" description="Helical" evidence="2">
    <location>
        <begin position="109"/>
        <end position="130"/>
    </location>
</feature>
<dbReference type="Proteomes" id="UP000460298">
    <property type="component" value="Unassembled WGS sequence"/>
</dbReference>
<evidence type="ECO:0000313" key="4">
    <source>
        <dbReference type="EMBL" id="KAB2932995.1"/>
    </source>
</evidence>
<feature type="region of interest" description="Disordered" evidence="1">
    <location>
        <begin position="148"/>
        <end position="180"/>
    </location>
</feature>
<sequence>MTDIEIIPNYHPIFVHFTIGLLSAAALLYLAGSIFKKENLLIAARWNLWIGTIATVGTIISGLDAYNTVSHDAASHAAMSDHRNWALSAAGAFSLLALLALWKQRGAKTISSLFVAAIILATGLLTVSGYKGGEVVYRHGTGVLRMPAIHGEDGHDNHNHEEESSEPRTKHDHDHGTHEY</sequence>
<keyword evidence="2" id="KW-1133">Transmembrane helix</keyword>
<feature type="domain" description="DUF2231" evidence="3">
    <location>
        <begin position="10"/>
        <end position="143"/>
    </location>
</feature>
<feature type="transmembrane region" description="Helical" evidence="2">
    <location>
        <begin position="46"/>
        <end position="65"/>
    </location>
</feature>
<name>A0A833H2B1_9LEPT</name>
<dbReference type="AlphaFoldDB" id="A0A833H2B1"/>
<keyword evidence="2" id="KW-0472">Membrane</keyword>
<keyword evidence="2" id="KW-0812">Transmembrane</keyword>
<feature type="compositionally biased region" description="Basic and acidic residues" evidence="1">
    <location>
        <begin position="150"/>
        <end position="180"/>
    </location>
</feature>
<reference evidence="4 5" key="1">
    <citation type="submission" date="2019-10" db="EMBL/GenBank/DDBJ databases">
        <title>Extracellular Electron Transfer in a Candidatus Methanoperedens spp. Enrichment Culture.</title>
        <authorList>
            <person name="Berger S."/>
            <person name="Rangel Shaw D."/>
            <person name="Berben T."/>
            <person name="In 'T Zandt M."/>
            <person name="Frank J."/>
            <person name="Reimann J."/>
            <person name="Jetten M.S.M."/>
            <person name="Welte C.U."/>
        </authorList>
    </citation>
    <scope>NUCLEOTIDE SEQUENCE [LARGE SCALE GENOMIC DNA]</scope>
    <source>
        <strain evidence="4">SB12</strain>
    </source>
</reference>
<organism evidence="4 5">
    <name type="scientific">Leptonema illini</name>
    <dbReference type="NCBI Taxonomy" id="183"/>
    <lineage>
        <taxon>Bacteria</taxon>
        <taxon>Pseudomonadati</taxon>
        <taxon>Spirochaetota</taxon>
        <taxon>Spirochaetia</taxon>
        <taxon>Leptospirales</taxon>
        <taxon>Leptospiraceae</taxon>
        <taxon>Leptonema</taxon>
    </lineage>
</organism>
<feature type="transmembrane region" description="Helical" evidence="2">
    <location>
        <begin position="13"/>
        <end position="34"/>
    </location>
</feature>
<dbReference type="EMBL" id="WBUI01000007">
    <property type="protein sequence ID" value="KAB2932995.1"/>
    <property type="molecule type" value="Genomic_DNA"/>
</dbReference>
<evidence type="ECO:0000259" key="3">
    <source>
        <dbReference type="Pfam" id="PF09990"/>
    </source>
</evidence>
<proteinExistence type="predicted"/>
<evidence type="ECO:0000256" key="2">
    <source>
        <dbReference type="SAM" id="Phobius"/>
    </source>
</evidence>
<evidence type="ECO:0000256" key="1">
    <source>
        <dbReference type="SAM" id="MobiDB-lite"/>
    </source>
</evidence>
<gene>
    <name evidence="4" type="ORF">F9K24_09005</name>
</gene>
<protein>
    <submittedName>
        <fullName evidence="4">DUF2231 domain-containing protein</fullName>
    </submittedName>
</protein>
<accession>A0A833H2B1</accession>